<comment type="caution">
    <text evidence="2">The sequence shown here is derived from an EMBL/GenBank/DDBJ whole genome shotgun (WGS) entry which is preliminary data.</text>
</comment>
<accession>A0ABP0HEJ5</accession>
<dbReference type="Gene3D" id="3.60.10.10">
    <property type="entry name" value="Endonuclease/exonuclease/phosphatase"/>
    <property type="match status" value="1"/>
</dbReference>
<proteinExistence type="predicted"/>
<evidence type="ECO:0000313" key="3">
    <source>
        <dbReference type="Proteomes" id="UP001642484"/>
    </source>
</evidence>
<sequence>MQRAWKAADSFCEFGGSRLLRIKLVINRRMINVISVYAPTFNSEEHVKDRFYTELTRMLRTIPAAEEVFVLGDFNARVGRPAASDLHGQTDEGFLNENLIVGPYSLHHTNSNGERLLALCESAPVGKLRVMSTFFPHKHYGTWFHNKSRCWFQIDHMLAARRSARCVMDVCVKPGIVFNTDHRCVKVKLRFAPPFYRGRPSRPLCRPAETAKLPALAVHRLSDAPVADAVNSCLADFLEDDLLDEYGTWAHALRQAAEQFVGLRLAPAGPQWKLDHAADLASISRKRQAAFAAWKQGGSKAEFRAVCATCKREVAAVLNTWWANKAGSIQALVDAKEPQSQFAGFRELRSVLASGHRPIPKLRDSAGDWVHTKSGRLARWSAYFADLLNVPASVTPEFVAGLAVLPPDASLGAVPTFVETVAAVRRLKPRKACGPDGLPGDVLRRLSLPNLRVFHEHLVQVASEGSLSGSFNLETGLDRAVDKYWAKRPALEADAMSGRRSSRRDGDGGSGRVSREDLDRLSGRVDRLHDLVDSTGRLALQTAHRRPSVRPTPWKVQVSEQFLAYIMAGARDVADLGQHAEGLIPLSTMVEAISHGEPNDSDPWPIIVTFRNSEQAVGLREALLHERWRVLQGRDKELGWRPARHMASGPARAVLQGLGLEAKGGGKGKRRSPKREGSAAPRAEPARRART</sequence>
<organism evidence="2 3">
    <name type="scientific">Durusdinium trenchii</name>
    <dbReference type="NCBI Taxonomy" id="1381693"/>
    <lineage>
        <taxon>Eukaryota</taxon>
        <taxon>Sar</taxon>
        <taxon>Alveolata</taxon>
        <taxon>Dinophyceae</taxon>
        <taxon>Suessiales</taxon>
        <taxon>Symbiodiniaceae</taxon>
        <taxon>Durusdinium</taxon>
    </lineage>
</organism>
<name>A0ABP0HEJ5_9DINO</name>
<dbReference type="InterPro" id="IPR036691">
    <property type="entry name" value="Endo/exonu/phosph_ase_sf"/>
</dbReference>
<evidence type="ECO:0000313" key="2">
    <source>
        <dbReference type="EMBL" id="CAK8988634.1"/>
    </source>
</evidence>
<reference evidence="2 3" key="1">
    <citation type="submission" date="2024-02" db="EMBL/GenBank/DDBJ databases">
        <authorList>
            <person name="Chen Y."/>
            <person name="Shah S."/>
            <person name="Dougan E. K."/>
            <person name="Thang M."/>
            <person name="Chan C."/>
        </authorList>
    </citation>
    <scope>NUCLEOTIDE SEQUENCE [LARGE SCALE GENOMIC DNA]</scope>
</reference>
<dbReference type="Proteomes" id="UP001642484">
    <property type="component" value="Unassembled WGS sequence"/>
</dbReference>
<dbReference type="SUPFAM" id="SSF56219">
    <property type="entry name" value="DNase I-like"/>
    <property type="match status" value="1"/>
</dbReference>
<feature type="region of interest" description="Disordered" evidence="1">
    <location>
        <begin position="495"/>
        <end position="518"/>
    </location>
</feature>
<keyword evidence="3" id="KW-1185">Reference proteome</keyword>
<feature type="region of interest" description="Disordered" evidence="1">
    <location>
        <begin position="656"/>
        <end position="691"/>
    </location>
</feature>
<evidence type="ECO:0000256" key="1">
    <source>
        <dbReference type="SAM" id="MobiDB-lite"/>
    </source>
</evidence>
<evidence type="ECO:0008006" key="4">
    <source>
        <dbReference type="Google" id="ProtNLM"/>
    </source>
</evidence>
<feature type="compositionally biased region" description="Basic and acidic residues" evidence="1">
    <location>
        <begin position="503"/>
        <end position="518"/>
    </location>
</feature>
<gene>
    <name evidence="2" type="ORF">CCMP2556_LOCUS1331</name>
</gene>
<dbReference type="EMBL" id="CAXAMN010000447">
    <property type="protein sequence ID" value="CAK8988634.1"/>
    <property type="molecule type" value="Genomic_DNA"/>
</dbReference>
<protein>
    <recommendedName>
        <fullName evidence="4">Endonuclease/exonuclease/phosphatase domain-containing protein</fullName>
    </recommendedName>
</protein>